<dbReference type="InterPro" id="IPR004178">
    <property type="entry name" value="CaM-bd_dom"/>
</dbReference>
<name>A0A8S9Z8R9_9TREM</name>
<evidence type="ECO:0000256" key="10">
    <source>
        <dbReference type="SAM" id="Phobius"/>
    </source>
</evidence>
<evidence type="ECO:0000313" key="12">
    <source>
        <dbReference type="EMBL" id="KAF7261843.1"/>
    </source>
</evidence>
<evidence type="ECO:0000259" key="11">
    <source>
        <dbReference type="SMART" id="SM01053"/>
    </source>
</evidence>
<evidence type="ECO:0000256" key="6">
    <source>
        <dbReference type="ARBA" id="ARBA00023136"/>
    </source>
</evidence>
<dbReference type="EMBL" id="JTDE01000244">
    <property type="protein sequence ID" value="KAF7261843.1"/>
    <property type="molecule type" value="Genomic_DNA"/>
</dbReference>
<dbReference type="InterPro" id="IPR013099">
    <property type="entry name" value="K_chnl_dom"/>
</dbReference>
<sequence length="1282" mass="144550">MVVDCLVHYSNRMSGLPKRKYQKLTSDTEFNLRRISNASKSTESSFEDADPNDSAWTTGSFTVDENQGAVELSTNVNTQNDHTPIDRSFSNNSNTIPEIQSNEQISAQFYDAFHCLSSSHSESWFTASSVMGESMTNSVEISMKSSNKTPVLPTDTQDVESTSAFYATPVHCLNQKKNVDISMADEHERPSVIPDHPSTSVGSHFTHNNSASVPKPSAGTSKTVIRPLTKTREIGPNEILTTHRRIDNRIIPACNSSPTSPAKLLRMRWKRLFNTKKHTAEYDVNLSGEIEMEDRLYRANEHSEALLNHQITASTSKNDEFDLTDKTPQKKFGISEASDQKTSTARGAKDIYQTLAQSDLSLPGVVKVHQLDSIFKSEKDLTNLGFRYYSKGTSRLSETSAQILNAIRPTPLRERWTHGRISLPTPQSLRSMYTQCDSANSRRHAWKQSKCTSVQQNDGICAQTAESVYDEAQENVDNLVAPFIPEEYKSSFEKEDENEGKLIEREAHLGALALAWASGTRKSRLLPKRVASERVERNISSQRCIKSPLAVNTVEAELQKPCITGTISSHILGHSKNRKTPIRTHPSFLEAFACSSKKSSCLPLGLVRDSFRKTDRSSTETTKCERLEDLGDKTHMDVQSEKPASTTLTSKTTSEKMTKTVQIRLFSGRQNESSKELNTALDDKHETTSLESTSILLGDDGLPIGQRAQMRRNAQDITPLYPSGGPLRSTQQALLQKPQTHNIGWRLSQRKILNERRRKISDYCFVLAIVGILLMVLELEFLMAGVYTRESFYSLMMKSLISASTFMLVFLIILYHAVDIQLFSVNNCIEDWRIATNCKKMGFVILEILLCLIHPPPIICNTNWSAGQLPFQNLEPEVSLSSAVNVSHIWRSGDDIPANKISKFSTPNISSTSESPSVQYAQLSLSYQNYMSYTTTHLPDTVSNTYFRTDTLNVHNKFISLELILAIPMFLRLYLIFRVLLLHSTFFTDAGSRSIGALNRVKINVRFILKRQATARPGTMLLIFILSMWIITSWIMRVCERQINPDLDKMLNTMWLIAVTFLSIGYGDVVPNTHCGRSISVIAGVMVGLVVLMYLFFYSRKGSACTALVVAVVARKLELTRAEKHVHNFMQDNKVYKQLRHSAANVLRETWLFYKHTRLVKRVFPSRVRRHQRKFLQAINRLRKAKDKQRKLKEDANSMVDLVKLQTGIHEMVSYVRTDQAVFVQRLISVEKCMNQLQIQLNQLPEMLTELLNSPTKRLSVSTAETVPLGNISKPDPGPNDP</sequence>
<organism evidence="12 13">
    <name type="scientific">Paragonimus skrjabini miyazakii</name>
    <dbReference type="NCBI Taxonomy" id="59628"/>
    <lineage>
        <taxon>Eukaryota</taxon>
        <taxon>Metazoa</taxon>
        <taxon>Spiralia</taxon>
        <taxon>Lophotrochozoa</taxon>
        <taxon>Platyhelminthes</taxon>
        <taxon>Trematoda</taxon>
        <taxon>Digenea</taxon>
        <taxon>Plagiorchiida</taxon>
        <taxon>Troglotremata</taxon>
        <taxon>Troglotrematidae</taxon>
        <taxon>Paragonimus</taxon>
    </lineage>
</organism>
<dbReference type="SMART" id="SM01053">
    <property type="entry name" value="CaMBD"/>
    <property type="match status" value="1"/>
</dbReference>
<feature type="coiled-coil region" evidence="8">
    <location>
        <begin position="1168"/>
        <end position="1199"/>
    </location>
</feature>
<dbReference type="GO" id="GO:0016020">
    <property type="term" value="C:membrane"/>
    <property type="evidence" value="ECO:0007669"/>
    <property type="project" value="UniProtKB-SubCell"/>
</dbReference>
<dbReference type="GO" id="GO:0005516">
    <property type="term" value="F:calmodulin binding"/>
    <property type="evidence" value="ECO:0007669"/>
    <property type="project" value="InterPro"/>
</dbReference>
<feature type="transmembrane region" description="Helical" evidence="10">
    <location>
        <begin position="763"/>
        <end position="787"/>
    </location>
</feature>
<dbReference type="Gene3D" id="1.10.287.70">
    <property type="match status" value="2"/>
</dbReference>
<dbReference type="GO" id="GO:0016286">
    <property type="term" value="F:small conductance calcium-activated potassium channel activity"/>
    <property type="evidence" value="ECO:0007669"/>
    <property type="project" value="InterPro"/>
</dbReference>
<gene>
    <name evidence="12" type="ORF">EG68_00775</name>
</gene>
<keyword evidence="7" id="KW-0407">Ion channel</keyword>
<evidence type="ECO:0000313" key="13">
    <source>
        <dbReference type="Proteomes" id="UP000822476"/>
    </source>
</evidence>
<keyword evidence="3 10" id="KW-0812">Transmembrane</keyword>
<dbReference type="InterPro" id="IPR036122">
    <property type="entry name" value="CaM-bd_dom_sf"/>
</dbReference>
<evidence type="ECO:0000256" key="5">
    <source>
        <dbReference type="ARBA" id="ARBA00023065"/>
    </source>
</evidence>
<comment type="caution">
    <text evidence="12">The sequence shown here is derived from an EMBL/GenBank/DDBJ whole genome shotgun (WGS) entry which is preliminary data.</text>
</comment>
<keyword evidence="4 10" id="KW-1133">Transmembrane helix</keyword>
<comment type="subcellular location">
    <subcellularLocation>
        <location evidence="1">Membrane</location>
        <topology evidence="1">Multi-pass membrane protein</topology>
    </subcellularLocation>
</comment>
<feature type="transmembrane region" description="Helical" evidence="10">
    <location>
        <begin position="1050"/>
        <end position="1067"/>
    </location>
</feature>
<evidence type="ECO:0000256" key="4">
    <source>
        <dbReference type="ARBA" id="ARBA00022989"/>
    </source>
</evidence>
<protein>
    <recommendedName>
        <fullName evidence="11">Calmodulin-binding domain-containing protein</fullName>
    </recommendedName>
</protein>
<feature type="transmembrane region" description="Helical" evidence="10">
    <location>
        <begin position="958"/>
        <end position="977"/>
    </location>
</feature>
<dbReference type="OrthoDB" id="73653at2759"/>
<feature type="transmembrane region" description="Helical" evidence="10">
    <location>
        <begin position="1079"/>
        <end position="1098"/>
    </location>
</feature>
<feature type="region of interest" description="Disordered" evidence="9">
    <location>
        <begin position="630"/>
        <end position="656"/>
    </location>
</feature>
<feature type="domain" description="Calmodulin-binding" evidence="11">
    <location>
        <begin position="1132"/>
        <end position="1208"/>
    </location>
</feature>
<evidence type="ECO:0000256" key="7">
    <source>
        <dbReference type="ARBA" id="ARBA00023303"/>
    </source>
</evidence>
<dbReference type="SUPFAM" id="SSF81324">
    <property type="entry name" value="Voltage-gated potassium channels"/>
    <property type="match status" value="1"/>
</dbReference>
<evidence type="ECO:0000256" key="2">
    <source>
        <dbReference type="ARBA" id="ARBA00022448"/>
    </source>
</evidence>
<dbReference type="Pfam" id="PF03530">
    <property type="entry name" value="SK_channel"/>
    <property type="match status" value="1"/>
</dbReference>
<feature type="transmembrane region" description="Helical" evidence="10">
    <location>
        <begin position="799"/>
        <end position="818"/>
    </location>
</feature>
<reference evidence="12" key="1">
    <citation type="submission" date="2019-07" db="EMBL/GenBank/DDBJ databases">
        <title>Annotation for the trematode Paragonimus miyazaki's.</title>
        <authorList>
            <person name="Choi Y.-J."/>
        </authorList>
    </citation>
    <scope>NUCLEOTIDE SEQUENCE</scope>
    <source>
        <strain evidence="12">Japan</strain>
    </source>
</reference>
<dbReference type="Proteomes" id="UP000822476">
    <property type="component" value="Unassembled WGS sequence"/>
</dbReference>
<evidence type="ECO:0000256" key="9">
    <source>
        <dbReference type="SAM" id="MobiDB-lite"/>
    </source>
</evidence>
<evidence type="ECO:0000256" key="3">
    <source>
        <dbReference type="ARBA" id="ARBA00022692"/>
    </source>
</evidence>
<keyword evidence="6 10" id="KW-0472">Membrane</keyword>
<evidence type="ECO:0000256" key="1">
    <source>
        <dbReference type="ARBA" id="ARBA00004141"/>
    </source>
</evidence>
<accession>A0A8S9Z8R9</accession>
<dbReference type="Pfam" id="PF02888">
    <property type="entry name" value="CaMBD"/>
    <property type="match status" value="1"/>
</dbReference>
<keyword evidence="13" id="KW-1185">Reference proteome</keyword>
<dbReference type="PANTHER" id="PTHR10153">
    <property type="entry name" value="SMALL CONDUCTANCE CALCIUM-ACTIVATED POTASSIUM CHANNEL"/>
    <property type="match status" value="1"/>
</dbReference>
<dbReference type="SUPFAM" id="SSF81327">
    <property type="entry name" value="Small-conductance potassium channel"/>
    <property type="match status" value="1"/>
</dbReference>
<dbReference type="InterPro" id="IPR015449">
    <property type="entry name" value="K_chnl_Ca-activ_SK"/>
</dbReference>
<evidence type="ECO:0000256" key="8">
    <source>
        <dbReference type="SAM" id="Coils"/>
    </source>
</evidence>
<keyword evidence="2" id="KW-0813">Transport</keyword>
<keyword evidence="8" id="KW-0175">Coiled coil</keyword>
<feature type="transmembrane region" description="Helical" evidence="10">
    <location>
        <begin position="1019"/>
        <end position="1038"/>
    </location>
</feature>
<keyword evidence="5" id="KW-0406">Ion transport</keyword>
<proteinExistence type="predicted"/>
<dbReference type="Pfam" id="PF07885">
    <property type="entry name" value="Ion_trans_2"/>
    <property type="match status" value="1"/>
</dbReference>
<feature type="compositionally biased region" description="Basic and acidic residues" evidence="9">
    <location>
        <begin position="630"/>
        <end position="640"/>
    </location>
</feature>